<sequence length="110" mass="12208">MRKQADPTNVFLIVMSLSTQDYGLPGQFQLGAAAYVSLTVIDDMRVTTLHHSLVVALGYPFEGPVYSVYTERGVSENGFVILENVSTNASATYKRRVYTANRCGFYIKSE</sequence>
<reference evidence="1" key="1">
    <citation type="submission" date="2019-03" db="EMBL/GenBank/DDBJ databases">
        <title>Long read genome sequence of the mycoparasitic Pythium oligandrum ATCC 38472 isolated from sugarbeet rhizosphere.</title>
        <authorList>
            <person name="Gaulin E."/>
        </authorList>
    </citation>
    <scope>NUCLEOTIDE SEQUENCE</scope>
    <source>
        <strain evidence="1">ATCC 38472_TT</strain>
    </source>
</reference>
<dbReference type="AlphaFoldDB" id="A0A8K1CP52"/>
<dbReference type="EMBL" id="SPLM01000036">
    <property type="protein sequence ID" value="TMW66468.1"/>
    <property type="molecule type" value="Genomic_DNA"/>
</dbReference>
<evidence type="ECO:0000313" key="2">
    <source>
        <dbReference type="Proteomes" id="UP000794436"/>
    </source>
</evidence>
<comment type="caution">
    <text evidence="1">The sequence shown here is derived from an EMBL/GenBank/DDBJ whole genome shotgun (WGS) entry which is preliminary data.</text>
</comment>
<proteinExistence type="predicted"/>
<protein>
    <submittedName>
        <fullName evidence="1">Uncharacterized protein</fullName>
    </submittedName>
</protein>
<gene>
    <name evidence="1" type="ORF">Poli38472_004233</name>
</gene>
<keyword evidence="2" id="KW-1185">Reference proteome</keyword>
<evidence type="ECO:0000313" key="1">
    <source>
        <dbReference type="EMBL" id="TMW66468.1"/>
    </source>
</evidence>
<organism evidence="1 2">
    <name type="scientific">Pythium oligandrum</name>
    <name type="common">Mycoparasitic fungus</name>
    <dbReference type="NCBI Taxonomy" id="41045"/>
    <lineage>
        <taxon>Eukaryota</taxon>
        <taxon>Sar</taxon>
        <taxon>Stramenopiles</taxon>
        <taxon>Oomycota</taxon>
        <taxon>Peronosporomycetes</taxon>
        <taxon>Pythiales</taxon>
        <taxon>Pythiaceae</taxon>
        <taxon>Pythium</taxon>
    </lineage>
</organism>
<name>A0A8K1CP52_PYTOL</name>
<dbReference type="Proteomes" id="UP000794436">
    <property type="component" value="Unassembled WGS sequence"/>
</dbReference>
<accession>A0A8K1CP52</accession>